<dbReference type="Gene3D" id="3.30.160.60">
    <property type="entry name" value="Classic Zinc Finger"/>
    <property type="match status" value="1"/>
</dbReference>
<dbReference type="InterPro" id="IPR052644">
    <property type="entry name" value="ZMAT3"/>
</dbReference>
<dbReference type="OrthoDB" id="434647at2759"/>
<dbReference type="InterPro" id="IPR003604">
    <property type="entry name" value="Matrin/U1-like-C_Znf_C2H2"/>
</dbReference>
<dbReference type="InterPro" id="IPR036236">
    <property type="entry name" value="Znf_C2H2_sf"/>
</dbReference>
<dbReference type="SUPFAM" id="SSF57667">
    <property type="entry name" value="beta-beta-alpha zinc fingers"/>
    <property type="match status" value="2"/>
</dbReference>
<dbReference type="PANTHER" id="PTHR46786:SF1">
    <property type="entry name" value="ZINC FINGER MATRIN-TYPE PROTEIN 3"/>
    <property type="match status" value="1"/>
</dbReference>
<dbReference type="EMBL" id="UZAN01040439">
    <property type="protein sequence ID" value="VDP69655.1"/>
    <property type="molecule type" value="Genomic_DNA"/>
</dbReference>
<dbReference type="Proteomes" id="UP000272942">
    <property type="component" value="Unassembled WGS sequence"/>
</dbReference>
<dbReference type="PANTHER" id="PTHR46786">
    <property type="entry name" value="ZINC FINGER MATRIN-TYPE PROTEIN 3"/>
    <property type="match status" value="1"/>
</dbReference>
<reference evidence="4" key="1">
    <citation type="submission" date="2016-06" db="UniProtKB">
        <authorList>
            <consortium name="WormBaseParasite"/>
        </authorList>
    </citation>
    <scope>IDENTIFICATION</scope>
</reference>
<accession>A0A183A954</accession>
<dbReference type="GO" id="GO:0008270">
    <property type="term" value="F:zinc ion binding"/>
    <property type="evidence" value="ECO:0007669"/>
    <property type="project" value="InterPro"/>
</dbReference>
<sequence>MKHIDSNTIPAKKIKRELSLTPHEEQSEDCKIELICEPCQVKLTSMTSLRQHQSGKRHMAVVNARMQQQVFAPDKNFTDVDDRNSILSATAAHSADKPELITPMDLNDPFIRPGDNSQGSAMFTPLMAYFCHLCNVPLPDRLSIALHIKGRRHQSLLRSLSANQNKENQLVTPPLEVNNTVCRSNTPFYDNPSTIVPREDEMKQKFVETWVSNATPHSDSGPNVTPLSAIDPLAIKNTVRRVCLTQILSLLGAQLETGQATALPDNQLLALISRKCTDSLYASNDLDENSSCSPLLTKLIQSSLLMSWCQQLTSL</sequence>
<protein>
    <submittedName>
        <fullName evidence="4">C2H2-type domain-containing protein</fullName>
    </submittedName>
</protein>
<proteinExistence type="predicted"/>
<dbReference type="InterPro" id="IPR013087">
    <property type="entry name" value="Znf_C2H2_type"/>
</dbReference>
<evidence type="ECO:0000313" key="4">
    <source>
        <dbReference type="WBParaSite" id="ECPE_0000349201-mRNA-1"/>
    </source>
</evidence>
<dbReference type="SMART" id="SM00355">
    <property type="entry name" value="ZnF_C2H2"/>
    <property type="match status" value="2"/>
</dbReference>
<organism evidence="4">
    <name type="scientific">Echinostoma caproni</name>
    <dbReference type="NCBI Taxonomy" id="27848"/>
    <lineage>
        <taxon>Eukaryota</taxon>
        <taxon>Metazoa</taxon>
        <taxon>Spiralia</taxon>
        <taxon>Lophotrochozoa</taxon>
        <taxon>Platyhelminthes</taxon>
        <taxon>Trematoda</taxon>
        <taxon>Digenea</taxon>
        <taxon>Plagiorchiida</taxon>
        <taxon>Echinostomata</taxon>
        <taxon>Echinostomatoidea</taxon>
        <taxon>Echinostomatidae</taxon>
        <taxon>Echinostoma</taxon>
    </lineage>
</organism>
<feature type="domain" description="C2H2-type" evidence="1">
    <location>
        <begin position="36"/>
        <end position="58"/>
    </location>
</feature>
<gene>
    <name evidence="2" type="ORF">ECPE_LOCUS3489</name>
</gene>
<evidence type="ECO:0000313" key="3">
    <source>
        <dbReference type="Proteomes" id="UP000272942"/>
    </source>
</evidence>
<reference evidence="2 3" key="2">
    <citation type="submission" date="2018-11" db="EMBL/GenBank/DDBJ databases">
        <authorList>
            <consortium name="Pathogen Informatics"/>
        </authorList>
    </citation>
    <scope>NUCLEOTIDE SEQUENCE [LARGE SCALE GENOMIC DNA]</scope>
    <source>
        <strain evidence="2 3">Egypt</strain>
    </source>
</reference>
<dbReference type="WBParaSite" id="ECPE_0000349201-mRNA-1">
    <property type="protein sequence ID" value="ECPE_0000349201-mRNA-1"/>
    <property type="gene ID" value="ECPE_0000349201"/>
</dbReference>
<keyword evidence="3" id="KW-1185">Reference proteome</keyword>
<dbReference type="PROSITE" id="PS00028">
    <property type="entry name" value="ZINC_FINGER_C2H2_1"/>
    <property type="match status" value="1"/>
</dbReference>
<dbReference type="SMART" id="SM00451">
    <property type="entry name" value="ZnF_U1"/>
    <property type="match status" value="2"/>
</dbReference>
<evidence type="ECO:0000259" key="1">
    <source>
        <dbReference type="PROSITE" id="PS00028"/>
    </source>
</evidence>
<dbReference type="GO" id="GO:0003676">
    <property type="term" value="F:nucleic acid binding"/>
    <property type="evidence" value="ECO:0007669"/>
    <property type="project" value="InterPro"/>
</dbReference>
<dbReference type="AlphaFoldDB" id="A0A183A954"/>
<dbReference type="Pfam" id="PF12874">
    <property type="entry name" value="zf-met"/>
    <property type="match status" value="2"/>
</dbReference>
<name>A0A183A954_9TREM</name>
<evidence type="ECO:0000313" key="2">
    <source>
        <dbReference type="EMBL" id="VDP69655.1"/>
    </source>
</evidence>